<dbReference type="EMBL" id="MFHT01000017">
    <property type="protein sequence ID" value="OGF77528.1"/>
    <property type="molecule type" value="Genomic_DNA"/>
</dbReference>
<keyword evidence="7" id="KW-0239">DNA-directed DNA polymerase</keyword>
<dbReference type="InterPro" id="IPR022635">
    <property type="entry name" value="DNA_polIII_beta_C"/>
</dbReference>
<evidence type="ECO:0000259" key="9">
    <source>
        <dbReference type="Pfam" id="PF02767"/>
    </source>
</evidence>
<feature type="domain" description="DNA polymerase III beta sliding clamp central" evidence="9">
    <location>
        <begin position="41"/>
        <end position="153"/>
    </location>
</feature>
<evidence type="ECO:0000313" key="11">
    <source>
        <dbReference type="EMBL" id="OGF77528.1"/>
    </source>
</evidence>
<feature type="domain" description="DNA polymerase III beta sliding clamp C-terminal" evidence="10">
    <location>
        <begin position="156"/>
        <end position="276"/>
    </location>
</feature>
<dbReference type="GO" id="GO:0003677">
    <property type="term" value="F:DNA binding"/>
    <property type="evidence" value="ECO:0007669"/>
    <property type="project" value="UniProtKB-KW"/>
</dbReference>
<comment type="caution">
    <text evidence="11">The sequence shown here is derived from an EMBL/GenBank/DDBJ whole genome shotgun (WGS) entry which is preliminary data.</text>
</comment>
<keyword evidence="3" id="KW-0963">Cytoplasm</keyword>
<evidence type="ECO:0000256" key="2">
    <source>
        <dbReference type="ARBA" id="ARBA00010752"/>
    </source>
</evidence>
<evidence type="ECO:0000256" key="1">
    <source>
        <dbReference type="ARBA" id="ARBA00004496"/>
    </source>
</evidence>
<protein>
    <submittedName>
        <fullName evidence="11">DNA polymerase III subunit beta</fullName>
    </submittedName>
</protein>
<dbReference type="AlphaFoldDB" id="A0A1F5WPF0"/>
<accession>A0A1F5WPF0</accession>
<evidence type="ECO:0000256" key="6">
    <source>
        <dbReference type="ARBA" id="ARBA00022705"/>
    </source>
</evidence>
<dbReference type="InterPro" id="IPR046938">
    <property type="entry name" value="DNA_clamp_sf"/>
</dbReference>
<keyword evidence="5" id="KW-0548">Nucleotidyltransferase</keyword>
<name>A0A1F5WPF0_9BACT</name>
<dbReference type="Gene3D" id="3.10.150.10">
    <property type="entry name" value="DNA Polymerase III, subunit A, domain 2"/>
    <property type="match status" value="1"/>
</dbReference>
<evidence type="ECO:0000256" key="8">
    <source>
        <dbReference type="ARBA" id="ARBA00023125"/>
    </source>
</evidence>
<keyword evidence="6" id="KW-0235">DNA replication</keyword>
<evidence type="ECO:0000256" key="7">
    <source>
        <dbReference type="ARBA" id="ARBA00022932"/>
    </source>
</evidence>
<dbReference type="Gene3D" id="3.70.10.10">
    <property type="match status" value="1"/>
</dbReference>
<dbReference type="PANTHER" id="PTHR30478">
    <property type="entry name" value="DNA POLYMERASE III SUBUNIT BETA"/>
    <property type="match status" value="1"/>
</dbReference>
<reference evidence="11 12" key="1">
    <citation type="journal article" date="2016" name="Nat. Commun.">
        <title>Thousands of microbial genomes shed light on interconnected biogeochemical processes in an aquifer system.</title>
        <authorList>
            <person name="Anantharaman K."/>
            <person name="Brown C.T."/>
            <person name="Hug L.A."/>
            <person name="Sharon I."/>
            <person name="Castelle C.J."/>
            <person name="Probst A.J."/>
            <person name="Thomas B.C."/>
            <person name="Singh A."/>
            <person name="Wilkins M.J."/>
            <person name="Karaoz U."/>
            <person name="Brodie E.L."/>
            <person name="Williams K.H."/>
            <person name="Hubbard S.S."/>
            <person name="Banfield J.F."/>
        </authorList>
    </citation>
    <scope>NUCLEOTIDE SEQUENCE [LARGE SCALE GENOMIC DNA]</scope>
</reference>
<gene>
    <name evidence="11" type="ORF">A3F23_00950</name>
</gene>
<keyword evidence="8" id="KW-0238">DNA-binding</keyword>
<dbReference type="NCBIfam" id="TIGR00663">
    <property type="entry name" value="dnan"/>
    <property type="match status" value="1"/>
</dbReference>
<evidence type="ECO:0000256" key="5">
    <source>
        <dbReference type="ARBA" id="ARBA00022695"/>
    </source>
</evidence>
<dbReference type="GO" id="GO:0005737">
    <property type="term" value="C:cytoplasm"/>
    <property type="evidence" value="ECO:0007669"/>
    <property type="project" value="UniProtKB-SubCell"/>
</dbReference>
<organism evidence="11 12">
    <name type="scientific">Candidatus Giovannonibacteria bacterium RIFCSPHIGHO2_12_FULL_43_15</name>
    <dbReference type="NCBI Taxonomy" id="1798341"/>
    <lineage>
        <taxon>Bacteria</taxon>
        <taxon>Candidatus Giovannoniibacteriota</taxon>
    </lineage>
</organism>
<evidence type="ECO:0000259" key="10">
    <source>
        <dbReference type="Pfam" id="PF02768"/>
    </source>
</evidence>
<dbReference type="CDD" id="cd00140">
    <property type="entry name" value="beta_clamp"/>
    <property type="match status" value="1"/>
</dbReference>
<sequence length="278" mass="31026">MYNIGGNLKIISKTSSINLKCLPVDEFPTIPKIKKENHFLISSDSLIEALKNTILATATNYTKPELASVYMFSQGKLPLTLIATDSFRLAEYKTDASYLSLSILLPQKTCQEIIKIFEDFNDDIEVVFNKNQVLFHGRNISFLSRLTEGKFPEYQTIIPKSFDTQVFTDKNQILNAVRAAGIFSSKLSEVVIAVDGDKSILSVKSSNAETGEYESNYPAKISGASVEANFNYHYLLEALQAISKQKVFLGFNGPQKAVLIRGADDTRYLHLVMPMRGN</sequence>
<evidence type="ECO:0000313" key="12">
    <source>
        <dbReference type="Proteomes" id="UP000177723"/>
    </source>
</evidence>
<dbReference type="Pfam" id="PF02768">
    <property type="entry name" value="DNA_pol3_beta_3"/>
    <property type="match status" value="1"/>
</dbReference>
<evidence type="ECO:0000256" key="4">
    <source>
        <dbReference type="ARBA" id="ARBA00022679"/>
    </source>
</evidence>
<dbReference type="Pfam" id="PF02767">
    <property type="entry name" value="DNA_pol3_beta_2"/>
    <property type="match status" value="1"/>
</dbReference>
<dbReference type="PANTHER" id="PTHR30478:SF0">
    <property type="entry name" value="BETA SLIDING CLAMP"/>
    <property type="match status" value="1"/>
</dbReference>
<dbReference type="GO" id="GO:0003887">
    <property type="term" value="F:DNA-directed DNA polymerase activity"/>
    <property type="evidence" value="ECO:0007669"/>
    <property type="project" value="UniProtKB-KW"/>
</dbReference>
<evidence type="ECO:0000256" key="3">
    <source>
        <dbReference type="ARBA" id="ARBA00022490"/>
    </source>
</evidence>
<dbReference type="Proteomes" id="UP000177723">
    <property type="component" value="Unassembled WGS sequence"/>
</dbReference>
<dbReference type="SMART" id="SM00480">
    <property type="entry name" value="POL3Bc"/>
    <property type="match status" value="1"/>
</dbReference>
<comment type="similarity">
    <text evidence="2">Belongs to the beta sliding clamp family.</text>
</comment>
<dbReference type="SUPFAM" id="SSF55979">
    <property type="entry name" value="DNA clamp"/>
    <property type="match status" value="2"/>
</dbReference>
<proteinExistence type="inferred from homology"/>
<comment type="subcellular location">
    <subcellularLocation>
        <location evidence="1">Cytoplasm</location>
    </subcellularLocation>
</comment>
<dbReference type="InterPro" id="IPR001001">
    <property type="entry name" value="DNA_polIII_beta"/>
</dbReference>
<dbReference type="GO" id="GO:0008408">
    <property type="term" value="F:3'-5' exonuclease activity"/>
    <property type="evidence" value="ECO:0007669"/>
    <property type="project" value="InterPro"/>
</dbReference>
<dbReference type="GO" id="GO:0006271">
    <property type="term" value="P:DNA strand elongation involved in DNA replication"/>
    <property type="evidence" value="ECO:0007669"/>
    <property type="project" value="TreeGrafter"/>
</dbReference>
<dbReference type="GO" id="GO:0009360">
    <property type="term" value="C:DNA polymerase III complex"/>
    <property type="evidence" value="ECO:0007669"/>
    <property type="project" value="InterPro"/>
</dbReference>
<dbReference type="InterPro" id="IPR022637">
    <property type="entry name" value="DNA_polIII_beta_cen"/>
</dbReference>
<keyword evidence="4" id="KW-0808">Transferase</keyword>